<organism evidence="2 3">
    <name type="scientific">Allorhizobium borbori</name>
    <dbReference type="NCBI Taxonomy" id="485907"/>
    <lineage>
        <taxon>Bacteria</taxon>
        <taxon>Pseudomonadati</taxon>
        <taxon>Pseudomonadota</taxon>
        <taxon>Alphaproteobacteria</taxon>
        <taxon>Hyphomicrobiales</taxon>
        <taxon>Rhizobiaceae</taxon>
        <taxon>Rhizobium/Agrobacterium group</taxon>
        <taxon>Allorhizobium</taxon>
    </lineage>
</organism>
<dbReference type="AlphaFoldDB" id="A0A7W6K1M4"/>
<evidence type="ECO:0000313" key="3">
    <source>
        <dbReference type="Proteomes" id="UP000584824"/>
    </source>
</evidence>
<evidence type="ECO:0000313" key="2">
    <source>
        <dbReference type="EMBL" id="MBB4102571.1"/>
    </source>
</evidence>
<reference evidence="2 3" key="1">
    <citation type="submission" date="2020-08" db="EMBL/GenBank/DDBJ databases">
        <title>Genomic Encyclopedia of Type Strains, Phase IV (KMG-IV): sequencing the most valuable type-strain genomes for metagenomic binning, comparative biology and taxonomic classification.</title>
        <authorList>
            <person name="Goeker M."/>
        </authorList>
    </citation>
    <scope>NUCLEOTIDE SEQUENCE [LARGE SCALE GENOMIC DNA]</scope>
    <source>
        <strain evidence="2 3">DSM 26385</strain>
    </source>
</reference>
<accession>A0A7W6K1M4</accession>
<proteinExistence type="predicted"/>
<keyword evidence="3" id="KW-1185">Reference proteome</keyword>
<sequence>MAPIVDATPAPHSAKALTLPSRIVIGALGGFAAVASKLLGFDQKVIAAFLDSGLPEEAGAIKVLLLVHAPILIILGAIVAAVVDETVKLKLFAIGVSAPAVLTPWLANGPVVDLTEKLNQTSAGLFISNAYADDPSAGTTTQTNGLGYIFGVAPEPRYRVVVGSYTTIDAAIAAAEKMKSEVPDIDIYVGEKRPGNDNYPVVVGGENDFLPYSDAKALKSQVDAEKDVFVNGSYYSSYDFPVHQEIK</sequence>
<keyword evidence="1" id="KW-1133">Transmembrane helix</keyword>
<feature type="transmembrane region" description="Helical" evidence="1">
    <location>
        <begin position="61"/>
        <end position="83"/>
    </location>
</feature>
<dbReference type="RefSeq" id="WP_183790252.1">
    <property type="nucleotide sequence ID" value="NZ_JACIDU010000003.1"/>
</dbReference>
<protein>
    <submittedName>
        <fullName evidence="2">Uncharacterized protein</fullName>
    </submittedName>
</protein>
<name>A0A7W6K1M4_9HYPH</name>
<comment type="caution">
    <text evidence="2">The sequence shown here is derived from an EMBL/GenBank/DDBJ whole genome shotgun (WGS) entry which is preliminary data.</text>
</comment>
<gene>
    <name evidence="2" type="ORF">GGQ66_001106</name>
</gene>
<dbReference type="Proteomes" id="UP000584824">
    <property type="component" value="Unassembled WGS sequence"/>
</dbReference>
<dbReference type="EMBL" id="JACIDU010000003">
    <property type="protein sequence ID" value="MBB4102571.1"/>
    <property type="molecule type" value="Genomic_DNA"/>
</dbReference>
<keyword evidence="1" id="KW-0472">Membrane</keyword>
<feature type="transmembrane region" description="Helical" evidence="1">
    <location>
        <begin position="23"/>
        <end position="41"/>
    </location>
</feature>
<keyword evidence="1" id="KW-0812">Transmembrane</keyword>
<evidence type="ECO:0000256" key="1">
    <source>
        <dbReference type="SAM" id="Phobius"/>
    </source>
</evidence>